<dbReference type="RefSeq" id="WP_203221325.1">
    <property type="nucleotide sequence ID" value="NZ_JAETXL010000003.1"/>
</dbReference>
<proteinExistence type="predicted"/>
<sequence>MRLSISALALVAALALTGAPDPGPHVGVDRAEARPGEQVLVRLTGWPGGTVRIELCGAGAPARCAVDSSAQIHLPAGGAGGTPLTVVAPPGGCPCQVRVTTLDSSRSASAPLVVTGAPAPVDDTVRQAATRPPTVLAAHLERADGWTAHFGAPARRTLVLRLRNEQPAPVNVAWSFSVGRGPDPTGFVTPPEPDEIAAGEEREVRVPVTLPAFAVGTYQIHGDIVTAGATSRVTASTDHQPWGLAGMLGFVLTALAVVRPRPRRGPHPRLPLQTAIGSRVRRQDGVLRDAGGPQAE</sequence>
<dbReference type="EMBL" id="JAETXL010000003">
    <property type="protein sequence ID" value="MBL6276541.1"/>
    <property type="molecule type" value="Genomic_DNA"/>
</dbReference>
<gene>
    <name evidence="2" type="ORF">JMF97_10235</name>
</gene>
<feature type="chain" id="PRO_5046227526" description="NPCBM-associated, NEW3 domain of alpha-galactosidase" evidence="1">
    <location>
        <begin position="19"/>
        <end position="296"/>
    </location>
</feature>
<evidence type="ECO:0008006" key="4">
    <source>
        <dbReference type="Google" id="ProtNLM"/>
    </source>
</evidence>
<name>A0ABS1UJL7_9ACTN</name>
<dbReference type="Proteomes" id="UP000661193">
    <property type="component" value="Unassembled WGS sequence"/>
</dbReference>
<accession>A0ABS1UJL7</accession>
<evidence type="ECO:0000313" key="2">
    <source>
        <dbReference type="EMBL" id="MBL6276541.1"/>
    </source>
</evidence>
<evidence type="ECO:0000313" key="3">
    <source>
        <dbReference type="Proteomes" id="UP000661193"/>
    </source>
</evidence>
<evidence type="ECO:0000256" key="1">
    <source>
        <dbReference type="SAM" id="SignalP"/>
    </source>
</evidence>
<protein>
    <recommendedName>
        <fullName evidence="4">NPCBM-associated, NEW3 domain of alpha-galactosidase</fullName>
    </recommendedName>
</protein>
<comment type="caution">
    <text evidence="2">The sequence shown here is derived from an EMBL/GenBank/DDBJ whole genome shotgun (WGS) entry which is preliminary data.</text>
</comment>
<keyword evidence="3" id="KW-1185">Reference proteome</keyword>
<keyword evidence="1" id="KW-0732">Signal</keyword>
<feature type="signal peptide" evidence="1">
    <location>
        <begin position="1"/>
        <end position="18"/>
    </location>
</feature>
<reference evidence="2 3" key="1">
    <citation type="submission" date="2021-01" db="EMBL/GenBank/DDBJ databases">
        <title>Genome sequencing of Micromonospora fiedleri MG-37.</title>
        <authorList>
            <person name="Moreland P.E.J."/>
            <person name="Stach J.E.M."/>
        </authorList>
    </citation>
    <scope>NUCLEOTIDE SEQUENCE [LARGE SCALE GENOMIC DNA]</scope>
    <source>
        <strain evidence="2 3">MG-37</strain>
    </source>
</reference>
<organism evidence="2 3">
    <name type="scientific">Micromonospora fiedleri</name>
    <dbReference type="NCBI Taxonomy" id="1157498"/>
    <lineage>
        <taxon>Bacteria</taxon>
        <taxon>Bacillati</taxon>
        <taxon>Actinomycetota</taxon>
        <taxon>Actinomycetes</taxon>
        <taxon>Micromonosporales</taxon>
        <taxon>Micromonosporaceae</taxon>
        <taxon>Micromonospora</taxon>
    </lineage>
</organism>